<comment type="caution">
    <text evidence="1">The sequence shown here is derived from an EMBL/GenBank/DDBJ whole genome shotgun (WGS) entry which is preliminary data.</text>
</comment>
<dbReference type="EMBL" id="JAAMPC010000509">
    <property type="protein sequence ID" value="KAG2242390.1"/>
    <property type="molecule type" value="Genomic_DNA"/>
</dbReference>
<name>A0A8X7P0S0_BRACI</name>
<dbReference type="AlphaFoldDB" id="A0A8X7P0S0"/>
<dbReference type="Proteomes" id="UP000886595">
    <property type="component" value="Unassembled WGS sequence"/>
</dbReference>
<protein>
    <submittedName>
        <fullName evidence="1">Uncharacterized protein</fullName>
    </submittedName>
</protein>
<evidence type="ECO:0000313" key="1">
    <source>
        <dbReference type="EMBL" id="KAG2242390.1"/>
    </source>
</evidence>
<dbReference type="OrthoDB" id="10518757at2759"/>
<reference evidence="1 2" key="1">
    <citation type="submission" date="2020-02" db="EMBL/GenBank/DDBJ databases">
        <authorList>
            <person name="Ma Q."/>
            <person name="Huang Y."/>
            <person name="Song X."/>
            <person name="Pei D."/>
        </authorList>
    </citation>
    <scope>NUCLEOTIDE SEQUENCE [LARGE SCALE GENOMIC DNA]</scope>
    <source>
        <strain evidence="1">Sxm20200214</strain>
        <tissue evidence="1">Leaf</tissue>
    </source>
</reference>
<evidence type="ECO:0000313" key="2">
    <source>
        <dbReference type="Proteomes" id="UP000886595"/>
    </source>
</evidence>
<organism evidence="1 2">
    <name type="scientific">Brassica carinata</name>
    <name type="common">Ethiopian mustard</name>
    <name type="synonym">Abyssinian cabbage</name>
    <dbReference type="NCBI Taxonomy" id="52824"/>
    <lineage>
        <taxon>Eukaryota</taxon>
        <taxon>Viridiplantae</taxon>
        <taxon>Streptophyta</taxon>
        <taxon>Embryophyta</taxon>
        <taxon>Tracheophyta</taxon>
        <taxon>Spermatophyta</taxon>
        <taxon>Magnoliopsida</taxon>
        <taxon>eudicotyledons</taxon>
        <taxon>Gunneridae</taxon>
        <taxon>Pentapetalae</taxon>
        <taxon>rosids</taxon>
        <taxon>malvids</taxon>
        <taxon>Brassicales</taxon>
        <taxon>Brassicaceae</taxon>
        <taxon>Brassiceae</taxon>
        <taxon>Brassica</taxon>
    </lineage>
</organism>
<keyword evidence="2" id="KW-1185">Reference proteome</keyword>
<gene>
    <name evidence="1" type="ORF">Bca52824_095772</name>
</gene>
<proteinExistence type="predicted"/>
<sequence length="96" mass="10890">MKRAAAYVSVHHRHQWTTIASHHRRLVLHQSPPALIHHHRCEPLVTGVIHVVGEPPTSLTLRTAGVMENVRKDLPCDAFDLPLCAIDERSRSREKP</sequence>
<accession>A0A8X7P0S0</accession>